<comment type="caution">
    <text evidence="3">The sequence shown here is derived from an EMBL/GenBank/DDBJ whole genome shotgun (WGS) entry which is preliminary data.</text>
</comment>
<feature type="compositionally biased region" description="Basic and acidic residues" evidence="1">
    <location>
        <begin position="102"/>
        <end position="112"/>
    </location>
</feature>
<dbReference type="AlphaFoldDB" id="A0AAW4PTF8"/>
<gene>
    <name evidence="3" type="ORF">EGH21_10430</name>
</gene>
<keyword evidence="2" id="KW-0472">Membrane</keyword>
<dbReference type="Proteomes" id="UP001430377">
    <property type="component" value="Unassembled WGS sequence"/>
</dbReference>
<organism evidence="3 4">
    <name type="scientific">Haloarcula rubra</name>
    <dbReference type="NCBI Taxonomy" id="2487747"/>
    <lineage>
        <taxon>Archaea</taxon>
        <taxon>Methanobacteriati</taxon>
        <taxon>Methanobacteriota</taxon>
        <taxon>Stenosarchaea group</taxon>
        <taxon>Halobacteria</taxon>
        <taxon>Halobacteriales</taxon>
        <taxon>Haloarculaceae</taxon>
        <taxon>Haloarcula</taxon>
    </lineage>
</organism>
<proteinExistence type="predicted"/>
<dbReference type="EMBL" id="RKLR01000003">
    <property type="protein sequence ID" value="MBX0323444.1"/>
    <property type="molecule type" value="Genomic_DNA"/>
</dbReference>
<keyword evidence="2" id="KW-0812">Transmembrane</keyword>
<evidence type="ECO:0000256" key="2">
    <source>
        <dbReference type="SAM" id="Phobius"/>
    </source>
</evidence>
<name>A0AAW4PTF8_9EURY</name>
<evidence type="ECO:0000256" key="1">
    <source>
        <dbReference type="SAM" id="MobiDB-lite"/>
    </source>
</evidence>
<keyword evidence="4" id="KW-1185">Reference proteome</keyword>
<evidence type="ECO:0000313" key="3">
    <source>
        <dbReference type="EMBL" id="MBX0323444.1"/>
    </source>
</evidence>
<feature type="region of interest" description="Disordered" evidence="1">
    <location>
        <begin position="68"/>
        <end position="112"/>
    </location>
</feature>
<feature type="transmembrane region" description="Helical" evidence="2">
    <location>
        <begin position="20"/>
        <end position="37"/>
    </location>
</feature>
<protein>
    <submittedName>
        <fullName evidence="3">Uncharacterized protein</fullName>
    </submittedName>
</protein>
<accession>A0AAW4PTF8</accession>
<sequence length="112" mass="11951">MVGPSISSADREKFLKQLKLGFAILVGGSMALVTLWGGAELPLVVGVAVGTTAVGRLLAEFTFPDSIAETPYEDTTDRGPKPGARTKRRRSESDDDGLTRATDGDGRRSKRE</sequence>
<evidence type="ECO:0000313" key="4">
    <source>
        <dbReference type="Proteomes" id="UP001430377"/>
    </source>
</evidence>
<dbReference type="RefSeq" id="WP_220618412.1">
    <property type="nucleotide sequence ID" value="NZ_RKLR01000003.1"/>
</dbReference>
<reference evidence="3 4" key="1">
    <citation type="submission" date="2021-06" db="EMBL/GenBank/DDBJ databases">
        <title>Halomicroarcula sp. a new haloarchaeum isolated from saline soil.</title>
        <authorList>
            <person name="Duran-Viseras A."/>
            <person name="Sanchez-Porro C."/>
            <person name="Ventosa A."/>
        </authorList>
    </citation>
    <scope>NUCLEOTIDE SEQUENCE [LARGE SCALE GENOMIC DNA]</scope>
    <source>
        <strain evidence="3 4">F13</strain>
    </source>
</reference>
<keyword evidence="2" id="KW-1133">Transmembrane helix</keyword>